<keyword evidence="6" id="KW-1185">Reference proteome</keyword>
<dbReference type="InterPro" id="IPR010982">
    <property type="entry name" value="Lambda_DNA-bd_dom_sf"/>
</dbReference>
<dbReference type="PROSITE" id="PS00717">
    <property type="entry name" value="SIGMA54_1"/>
    <property type="match status" value="1"/>
</dbReference>
<name>A0A4R0N3W5_9SPHI</name>
<dbReference type="Pfam" id="PF00532">
    <property type="entry name" value="Peripla_BP_1"/>
    <property type="match status" value="1"/>
</dbReference>
<dbReference type="Pfam" id="PF00356">
    <property type="entry name" value="LacI"/>
    <property type="match status" value="1"/>
</dbReference>
<dbReference type="GO" id="GO:0016987">
    <property type="term" value="F:sigma factor activity"/>
    <property type="evidence" value="ECO:0007669"/>
    <property type="project" value="InterPro"/>
</dbReference>
<keyword evidence="1" id="KW-0805">Transcription regulation</keyword>
<dbReference type="InterPro" id="IPR001761">
    <property type="entry name" value="Peripla_BP/Lac1_sug-bd_dom"/>
</dbReference>
<gene>
    <name evidence="5" type="ORF">EZ428_04585</name>
</gene>
<dbReference type="PROSITE" id="PS50932">
    <property type="entry name" value="HTH_LACI_2"/>
    <property type="match status" value="1"/>
</dbReference>
<dbReference type="Gene3D" id="1.10.260.40">
    <property type="entry name" value="lambda repressor-like DNA-binding domains"/>
    <property type="match status" value="1"/>
</dbReference>
<dbReference type="InterPro" id="IPR000843">
    <property type="entry name" value="HTH_LacI"/>
</dbReference>
<evidence type="ECO:0000256" key="1">
    <source>
        <dbReference type="ARBA" id="ARBA00023015"/>
    </source>
</evidence>
<protein>
    <submittedName>
        <fullName evidence="5">LacI family transcriptional regulator</fullName>
    </submittedName>
</protein>
<dbReference type="PANTHER" id="PTHR30146:SF109">
    <property type="entry name" value="HTH-TYPE TRANSCRIPTIONAL REGULATOR GALS"/>
    <property type="match status" value="1"/>
</dbReference>
<dbReference type="Proteomes" id="UP000292884">
    <property type="component" value="Unassembled WGS sequence"/>
</dbReference>
<evidence type="ECO:0000313" key="6">
    <source>
        <dbReference type="Proteomes" id="UP000292884"/>
    </source>
</evidence>
<dbReference type="SUPFAM" id="SSF47413">
    <property type="entry name" value="lambda repressor-like DNA-binding domains"/>
    <property type="match status" value="1"/>
</dbReference>
<dbReference type="GO" id="GO:0001216">
    <property type="term" value="F:DNA-binding transcription activator activity"/>
    <property type="evidence" value="ECO:0007669"/>
    <property type="project" value="InterPro"/>
</dbReference>
<reference evidence="5 6" key="1">
    <citation type="submission" date="2019-02" db="EMBL/GenBank/DDBJ databases">
        <title>Pedobacter sp. RP-1-13 sp. nov., isolated from Arctic soil.</title>
        <authorList>
            <person name="Dahal R.H."/>
        </authorList>
    </citation>
    <scope>NUCLEOTIDE SEQUENCE [LARGE SCALE GENOMIC DNA]</scope>
    <source>
        <strain evidence="5 6">RP-1-13</strain>
    </source>
</reference>
<dbReference type="EMBL" id="SJSK01000001">
    <property type="protein sequence ID" value="TCC94057.1"/>
    <property type="molecule type" value="Genomic_DNA"/>
</dbReference>
<dbReference type="SMART" id="SM00354">
    <property type="entry name" value="HTH_LACI"/>
    <property type="match status" value="1"/>
</dbReference>
<evidence type="ECO:0000256" key="2">
    <source>
        <dbReference type="ARBA" id="ARBA00023125"/>
    </source>
</evidence>
<dbReference type="Gene3D" id="3.40.50.2300">
    <property type="match status" value="2"/>
</dbReference>
<dbReference type="GO" id="GO:0000976">
    <property type="term" value="F:transcription cis-regulatory region binding"/>
    <property type="evidence" value="ECO:0007669"/>
    <property type="project" value="TreeGrafter"/>
</dbReference>
<accession>A0A4R0N3W5</accession>
<dbReference type="RefSeq" id="WP_131551919.1">
    <property type="nucleotide sequence ID" value="NZ_SJSK01000001.1"/>
</dbReference>
<dbReference type="PANTHER" id="PTHR30146">
    <property type="entry name" value="LACI-RELATED TRANSCRIPTIONAL REPRESSOR"/>
    <property type="match status" value="1"/>
</dbReference>
<evidence type="ECO:0000256" key="3">
    <source>
        <dbReference type="ARBA" id="ARBA00023163"/>
    </source>
</evidence>
<evidence type="ECO:0000313" key="5">
    <source>
        <dbReference type="EMBL" id="TCC94057.1"/>
    </source>
</evidence>
<keyword evidence="2" id="KW-0238">DNA-binding</keyword>
<feature type="domain" description="HTH lacI-type" evidence="4">
    <location>
        <begin position="6"/>
        <end position="60"/>
    </location>
</feature>
<keyword evidence="3" id="KW-0804">Transcription</keyword>
<comment type="caution">
    <text evidence="5">The sequence shown here is derived from an EMBL/GenBank/DDBJ whole genome shotgun (WGS) entry which is preliminary data.</text>
</comment>
<dbReference type="OrthoDB" id="9803256at2"/>
<proteinExistence type="predicted"/>
<evidence type="ECO:0000259" key="4">
    <source>
        <dbReference type="PROSITE" id="PS50932"/>
    </source>
</evidence>
<dbReference type="CDD" id="cd06267">
    <property type="entry name" value="PBP1_LacI_sugar_binding-like"/>
    <property type="match status" value="1"/>
</dbReference>
<dbReference type="InterPro" id="IPR028082">
    <property type="entry name" value="Peripla_BP_I"/>
</dbReference>
<sequence>MIKKPITIKEIAKKLDLSISTVSRALHGHPSISLSTQQKVKQTAQEMDYEPNQAAIFFQKGKTFTIGVILPELAEAFFSTAISAIEDIAYKKNYTILLAQSHDEEDREKQLVEKMKNNRVDGLLVSVAKRTSNFDHFEQLKKYNIPVVFFDRIPPLKNIHSVACNIETGSIEAVNYLLKRGHRSIGLINGPSTLIASGQRKEGYIKALHKNRLKFDPTLIVNCDLSETSTNEALEILLSHKRKPTAIVTFNDYVSAFAIKHAFKSGLNPDHTIEFVSYANSPVIGFMDHPPVASVEQFPTIQGQKAIDTLLDILNTDDTEEAPAFYKIVIESQLVESNKR</sequence>
<organism evidence="5 6">
    <name type="scientific">Pedobacter frigiditerrae</name>
    <dbReference type="NCBI Taxonomy" id="2530452"/>
    <lineage>
        <taxon>Bacteria</taxon>
        <taxon>Pseudomonadati</taxon>
        <taxon>Bacteroidota</taxon>
        <taxon>Sphingobacteriia</taxon>
        <taxon>Sphingobacteriales</taxon>
        <taxon>Sphingobacteriaceae</taxon>
        <taxon>Pedobacter</taxon>
    </lineage>
</organism>
<dbReference type="InterPro" id="IPR000394">
    <property type="entry name" value="RNA_pol_sigma_54"/>
</dbReference>
<dbReference type="SUPFAM" id="SSF53822">
    <property type="entry name" value="Periplasmic binding protein-like I"/>
    <property type="match status" value="1"/>
</dbReference>
<dbReference type="AlphaFoldDB" id="A0A4R0N3W5"/>
<dbReference type="CDD" id="cd01392">
    <property type="entry name" value="HTH_LacI"/>
    <property type="match status" value="1"/>
</dbReference>